<dbReference type="Pfam" id="PF10544">
    <property type="entry name" value="T5orf172"/>
    <property type="match status" value="1"/>
</dbReference>
<sequence>MEIIYNKFREYQKAASMTKDMGDQEIDQNKFPEIKFSSQELAEIKKFFDDYKKNVTLKKYITDQLKQIYYSENNTKCGHIYCLYNQIYKSYGDNVYKLGCTENLINRLSGYITYYLEESEIIYQSKSIKYFKIAEKILFQLLERYRIKNNREFFNCDIQIIKEKMDETIYLIESNDILQTFSTFNLQIPCDSVLSIFIKHLFFGTRIKLMLTEWESANISIVEKFTIDDNELFDRILDKDPKSFTDEEISKYIDLKNKCDLFGFQKRDSKTKIIEYKDILNNDEKFLDHLNLSLLILNDEYIMQKYITIKKSNLAVNNCRNFLTKIQLIKSLETVMKLQIFKINSKDDVARFEEKVQIDEITREKIIEIFRISQNKIQKLKRGTFEIWYYQLIQMIKHLCGSELFILGRNGLRTKLISKNSYKINMDILKRHMNLCNGQDNFYKKVDPYLLDICDIKIEKVQ</sequence>
<reference evidence="2" key="1">
    <citation type="submission" date="2018-10" db="EMBL/GenBank/DDBJ databases">
        <title>Hidden diversity of soil giant viruses.</title>
        <authorList>
            <person name="Schulz F."/>
            <person name="Alteio L."/>
            <person name="Goudeau D."/>
            <person name="Ryan E.M."/>
            <person name="Malmstrom R.R."/>
            <person name="Blanchard J."/>
            <person name="Woyke T."/>
        </authorList>
    </citation>
    <scope>NUCLEOTIDE SEQUENCE</scope>
    <source>
        <strain evidence="2">HYV1</strain>
    </source>
</reference>
<evidence type="ECO:0000259" key="1">
    <source>
        <dbReference type="Pfam" id="PF10544"/>
    </source>
</evidence>
<accession>A0A3G5A9M5</accession>
<proteinExistence type="predicted"/>
<gene>
    <name evidence="2" type="ORF">Hyperionvirus15_5</name>
</gene>
<dbReference type="InterPro" id="IPR018306">
    <property type="entry name" value="Phage_T5_Orf172_DNA-bd"/>
</dbReference>
<evidence type="ECO:0000313" key="2">
    <source>
        <dbReference type="EMBL" id="AYV83967.1"/>
    </source>
</evidence>
<feature type="domain" description="Bacteriophage T5 Orf172 DNA-binding" evidence="1">
    <location>
        <begin position="78"/>
        <end position="163"/>
    </location>
</feature>
<name>A0A3G5A9M5_9VIRU</name>
<protein>
    <recommendedName>
        <fullName evidence="1">Bacteriophage T5 Orf172 DNA-binding domain-containing protein</fullName>
    </recommendedName>
</protein>
<dbReference type="EMBL" id="MK072397">
    <property type="protein sequence ID" value="AYV83967.1"/>
    <property type="molecule type" value="Genomic_DNA"/>
</dbReference>
<organism evidence="2">
    <name type="scientific">Hyperionvirus sp</name>
    <dbReference type="NCBI Taxonomy" id="2487770"/>
    <lineage>
        <taxon>Viruses</taxon>
        <taxon>Varidnaviria</taxon>
        <taxon>Bamfordvirae</taxon>
        <taxon>Nucleocytoviricota</taxon>
        <taxon>Megaviricetes</taxon>
        <taxon>Imitervirales</taxon>
        <taxon>Mimiviridae</taxon>
        <taxon>Klosneuvirinae</taxon>
    </lineage>
</organism>